<dbReference type="Gene3D" id="1.10.10.10">
    <property type="entry name" value="Winged helix-like DNA-binding domain superfamily/Winged helix DNA-binding domain"/>
    <property type="match status" value="1"/>
</dbReference>
<protein>
    <recommendedName>
        <fullName evidence="4">HTH gntR-type domain-containing protein</fullName>
    </recommendedName>
</protein>
<keyword evidence="3" id="KW-0804">Transcription</keyword>
<dbReference type="Pfam" id="PF00392">
    <property type="entry name" value="GntR"/>
    <property type="match status" value="1"/>
</dbReference>
<evidence type="ECO:0000256" key="2">
    <source>
        <dbReference type="ARBA" id="ARBA00023125"/>
    </source>
</evidence>
<evidence type="ECO:0000313" key="5">
    <source>
        <dbReference type="EMBL" id="ATI79855.1"/>
    </source>
</evidence>
<feature type="domain" description="HTH gntR-type" evidence="4">
    <location>
        <begin position="9"/>
        <end position="69"/>
    </location>
</feature>
<evidence type="ECO:0000256" key="3">
    <source>
        <dbReference type="ARBA" id="ARBA00023163"/>
    </source>
</evidence>
<dbReference type="RefSeq" id="WP_097383108.1">
    <property type="nucleotide sequence ID" value="NZ_CP023741.1"/>
</dbReference>
<dbReference type="GO" id="GO:0003700">
    <property type="term" value="F:DNA-binding transcription factor activity"/>
    <property type="evidence" value="ECO:0007669"/>
    <property type="project" value="InterPro"/>
</dbReference>
<accession>A0A291MY49</accession>
<dbReference type="InterPro" id="IPR000524">
    <property type="entry name" value="Tscrpt_reg_HTH_GntR"/>
</dbReference>
<sequence>MAPEATNHERIYRGIKSDYLDGRFVVGQRIDMTMIADRHRVSLTPVRDAMHRLAGEELMEAHMDGGFRILIPDRERLFHLYAWNAHHIQSAVNASTEDALVRNMAEFAENPLPPSDLLRVHHVAAFFHALVTATGNLEYAAAVERSNERLAYVRLAEMSYFRRPDRELTQLVNPVTNNVHLNLRRRLWSYHRRRIEHVTAISNRVTADSTDGNGAVF</sequence>
<dbReference type="GeneID" id="57776647"/>
<dbReference type="PANTHER" id="PTHR43537">
    <property type="entry name" value="TRANSCRIPTIONAL REGULATOR, GNTR FAMILY"/>
    <property type="match status" value="1"/>
</dbReference>
<gene>
    <name evidence="5" type="ORF">A6768_07330</name>
</gene>
<evidence type="ECO:0000256" key="1">
    <source>
        <dbReference type="ARBA" id="ARBA00023015"/>
    </source>
</evidence>
<keyword evidence="1" id="KW-0805">Transcription regulation</keyword>
<organism evidence="5 6">
    <name type="scientific">Sphingobium yanoikuyae</name>
    <name type="common">Sphingomonas yanoikuyae</name>
    <dbReference type="NCBI Taxonomy" id="13690"/>
    <lineage>
        <taxon>Bacteria</taxon>
        <taxon>Pseudomonadati</taxon>
        <taxon>Pseudomonadota</taxon>
        <taxon>Alphaproteobacteria</taxon>
        <taxon>Sphingomonadales</taxon>
        <taxon>Sphingomonadaceae</taxon>
        <taxon>Sphingobium</taxon>
    </lineage>
</organism>
<evidence type="ECO:0000259" key="4">
    <source>
        <dbReference type="Pfam" id="PF00392"/>
    </source>
</evidence>
<dbReference type="KEGG" id="sya:A6768_07330"/>
<dbReference type="AlphaFoldDB" id="A0A291MY49"/>
<dbReference type="PANTHER" id="PTHR43537:SF5">
    <property type="entry name" value="UXU OPERON TRANSCRIPTIONAL REGULATOR"/>
    <property type="match status" value="1"/>
</dbReference>
<evidence type="ECO:0000313" key="6">
    <source>
        <dbReference type="Proteomes" id="UP000219422"/>
    </source>
</evidence>
<name>A0A291MY49_SPHYA</name>
<dbReference type="EMBL" id="CP023741">
    <property type="protein sequence ID" value="ATI79855.1"/>
    <property type="molecule type" value="Genomic_DNA"/>
</dbReference>
<dbReference type="GO" id="GO:0003677">
    <property type="term" value="F:DNA binding"/>
    <property type="evidence" value="ECO:0007669"/>
    <property type="project" value="UniProtKB-KW"/>
</dbReference>
<dbReference type="SUPFAM" id="SSF46785">
    <property type="entry name" value="Winged helix' DNA-binding domain"/>
    <property type="match status" value="1"/>
</dbReference>
<proteinExistence type="predicted"/>
<reference evidence="5 6" key="1">
    <citation type="submission" date="2017-10" db="EMBL/GenBank/DDBJ databases">
        <title>Sphingobium yanoikuyae S72.</title>
        <authorList>
            <person name="Sanchez E."/>
            <person name="Bustos P."/>
            <person name="Mendoza P."/>
            <person name="Guo X."/>
            <person name="Mendoza A."/>
        </authorList>
    </citation>
    <scope>NUCLEOTIDE SEQUENCE [LARGE SCALE GENOMIC DNA]</scope>
    <source>
        <strain evidence="5 6">S72</strain>
    </source>
</reference>
<dbReference type="InterPro" id="IPR036388">
    <property type="entry name" value="WH-like_DNA-bd_sf"/>
</dbReference>
<dbReference type="Proteomes" id="UP000219422">
    <property type="component" value="Chromosome"/>
</dbReference>
<dbReference type="InterPro" id="IPR036390">
    <property type="entry name" value="WH_DNA-bd_sf"/>
</dbReference>
<keyword evidence="2" id="KW-0238">DNA-binding</keyword>